<dbReference type="InterPro" id="IPR029045">
    <property type="entry name" value="ClpP/crotonase-like_dom_sf"/>
</dbReference>
<dbReference type="Proteomes" id="UP000637423">
    <property type="component" value="Unassembled WGS sequence"/>
</dbReference>
<feature type="domain" description="Tail specific protease" evidence="2">
    <location>
        <begin position="308"/>
        <end position="519"/>
    </location>
</feature>
<dbReference type="Gene3D" id="1.25.40.10">
    <property type="entry name" value="Tetratricopeptide repeat domain"/>
    <property type="match status" value="1"/>
</dbReference>
<keyword evidence="4" id="KW-1185">Reference proteome</keyword>
<organism evidence="3 4">
    <name type="scientific">Undibacterium terreum</name>
    <dbReference type="NCBI Taxonomy" id="1224302"/>
    <lineage>
        <taxon>Bacteria</taxon>
        <taxon>Pseudomonadati</taxon>
        <taxon>Pseudomonadota</taxon>
        <taxon>Betaproteobacteria</taxon>
        <taxon>Burkholderiales</taxon>
        <taxon>Oxalobacteraceae</taxon>
        <taxon>Undibacterium</taxon>
    </lineage>
</organism>
<dbReference type="NCBIfam" id="NF047558">
    <property type="entry name" value="TPR_END_plus"/>
    <property type="match status" value="1"/>
</dbReference>
<dbReference type="Gene3D" id="3.90.226.10">
    <property type="entry name" value="2-enoyl-CoA Hydratase, Chain A, domain 1"/>
    <property type="match status" value="1"/>
</dbReference>
<dbReference type="Pfam" id="PF03572">
    <property type="entry name" value="Peptidase_S41"/>
    <property type="match status" value="1"/>
</dbReference>
<name>A0A916UGY5_9BURK</name>
<evidence type="ECO:0000313" key="4">
    <source>
        <dbReference type="Proteomes" id="UP000637423"/>
    </source>
</evidence>
<dbReference type="PANTHER" id="PTHR32060">
    <property type="entry name" value="TAIL-SPECIFIC PROTEASE"/>
    <property type="match status" value="1"/>
</dbReference>
<dbReference type="CDD" id="cd07563">
    <property type="entry name" value="Peptidase_S41_IRBP"/>
    <property type="match status" value="1"/>
</dbReference>
<evidence type="ECO:0000259" key="2">
    <source>
        <dbReference type="SMART" id="SM00245"/>
    </source>
</evidence>
<comment type="caution">
    <text evidence="3">The sequence shown here is derived from an EMBL/GenBank/DDBJ whole genome shotgun (WGS) entry which is preliminary data.</text>
</comment>
<dbReference type="AlphaFoldDB" id="A0A916UGY5"/>
<dbReference type="SUPFAM" id="SSF48452">
    <property type="entry name" value="TPR-like"/>
    <property type="match status" value="1"/>
</dbReference>
<protein>
    <recommendedName>
        <fullName evidence="2">Tail specific protease domain-containing protein</fullName>
    </recommendedName>
</protein>
<dbReference type="EMBL" id="BMED01000002">
    <property type="protein sequence ID" value="GGC71766.1"/>
    <property type="molecule type" value="Genomic_DNA"/>
</dbReference>
<evidence type="ECO:0000313" key="3">
    <source>
        <dbReference type="EMBL" id="GGC71766.1"/>
    </source>
</evidence>
<dbReference type="SMART" id="SM00245">
    <property type="entry name" value="TSPc"/>
    <property type="match status" value="1"/>
</dbReference>
<gene>
    <name evidence="3" type="ORF">GCM10011396_18550</name>
</gene>
<dbReference type="GO" id="GO:0006508">
    <property type="term" value="P:proteolysis"/>
    <property type="evidence" value="ECO:0007669"/>
    <property type="project" value="InterPro"/>
</dbReference>
<proteinExistence type="predicted"/>
<reference evidence="3" key="2">
    <citation type="submission" date="2020-09" db="EMBL/GenBank/DDBJ databases">
        <authorList>
            <person name="Sun Q."/>
            <person name="Zhou Y."/>
        </authorList>
    </citation>
    <scope>NUCLEOTIDE SEQUENCE</scope>
    <source>
        <strain evidence="3">CGMCC 1.10998</strain>
    </source>
</reference>
<dbReference type="GO" id="GO:0004175">
    <property type="term" value="F:endopeptidase activity"/>
    <property type="evidence" value="ECO:0007669"/>
    <property type="project" value="TreeGrafter"/>
</dbReference>
<dbReference type="RefSeq" id="WP_188565792.1">
    <property type="nucleotide sequence ID" value="NZ_BMED01000002.1"/>
</dbReference>
<dbReference type="InterPro" id="IPR011990">
    <property type="entry name" value="TPR-like_helical_dom_sf"/>
</dbReference>
<dbReference type="Gene3D" id="3.30.750.44">
    <property type="match status" value="1"/>
</dbReference>
<evidence type="ECO:0000256" key="1">
    <source>
        <dbReference type="SAM" id="SignalP"/>
    </source>
</evidence>
<sequence>MTRRLLLATVLSVLSTLSHAQNDSLAEAVAAIKEKQYEKAADLYVAADRQFPGEPDHLYNAACAYALAGNKDKAFSNLRLSIEKGFTSVEHIEKDSDLISLHEDTRWPGVIARMTEKAKLDKLLWESPALVTPYKENISEDEKIAGLSKFWSEVKYNFVYVEKLKKIDWDKLYLEYLPKIRATRTTVEYYDLLMELCARLQDGHTNVTPPYAAIDHYYALPLIKTRLVENKVILTDVYDTNLRAQGVVPGLEITAVDGIPILLYHQRNIAPRISASTPQDMDTTLYYRAFLMGDLKEVPQLTFQDAGGKSFVRSVHRVSREQWKKTMPSSAPFEWKMLPGGVANITLNNFADQRVADDYMAAFDEIKKSTAMILDIRANGGGSSDIGYQILGTLTDKPFATSAWSTRDYKPSFRAWGRRMPDLAPSGSAWRADGKKLYTKPVIVLTSSAVYSAAEDFAVAFDVMQRGTIVGEATGGSTGQPLIIQLPGGGSARICTKRDTYPDGKAFVGVGIQPNIQAGPTIADLRAGKDTVLQTALDLLKTRQASKTASETSAR</sequence>
<feature type="chain" id="PRO_5037840065" description="Tail specific protease domain-containing protein" evidence="1">
    <location>
        <begin position="21"/>
        <end position="555"/>
    </location>
</feature>
<dbReference type="SUPFAM" id="SSF52096">
    <property type="entry name" value="ClpP/crotonase"/>
    <property type="match status" value="1"/>
</dbReference>
<reference evidence="3" key="1">
    <citation type="journal article" date="2014" name="Int. J. Syst. Evol. Microbiol.">
        <title>Complete genome sequence of Corynebacterium casei LMG S-19264T (=DSM 44701T), isolated from a smear-ripened cheese.</title>
        <authorList>
            <consortium name="US DOE Joint Genome Institute (JGI-PGF)"/>
            <person name="Walter F."/>
            <person name="Albersmeier A."/>
            <person name="Kalinowski J."/>
            <person name="Ruckert C."/>
        </authorList>
    </citation>
    <scope>NUCLEOTIDE SEQUENCE</scope>
    <source>
        <strain evidence="3">CGMCC 1.10998</strain>
    </source>
</reference>
<dbReference type="GO" id="GO:0008236">
    <property type="term" value="F:serine-type peptidase activity"/>
    <property type="evidence" value="ECO:0007669"/>
    <property type="project" value="InterPro"/>
</dbReference>
<keyword evidence="1" id="KW-0732">Signal</keyword>
<dbReference type="InterPro" id="IPR005151">
    <property type="entry name" value="Tail-specific_protease"/>
</dbReference>
<accession>A0A916UGY5</accession>
<dbReference type="Pfam" id="PF14684">
    <property type="entry name" value="Tricorn_C1"/>
    <property type="match status" value="1"/>
</dbReference>
<dbReference type="PANTHER" id="PTHR32060:SF22">
    <property type="entry name" value="CARBOXYL-TERMINAL-PROCESSING PEPTIDASE 3, CHLOROPLASTIC"/>
    <property type="match status" value="1"/>
</dbReference>
<dbReference type="InterPro" id="IPR028204">
    <property type="entry name" value="Tricorn_C1"/>
</dbReference>
<feature type="signal peptide" evidence="1">
    <location>
        <begin position="1"/>
        <end position="20"/>
    </location>
</feature>